<name>A0A345PHN8_9BACI</name>
<reference evidence="4" key="1">
    <citation type="submission" date="2017-11" db="EMBL/GenBank/DDBJ databases">
        <authorList>
            <person name="Zhu W."/>
        </authorList>
    </citation>
    <scope>NUCLEOTIDE SEQUENCE [LARGE SCALE GENOMIC DNA]</scope>
    <source>
        <strain evidence="4">160</strain>
    </source>
</reference>
<dbReference type="Proteomes" id="UP000253908">
    <property type="component" value="Chromosome"/>
</dbReference>
<organism evidence="3 4">
    <name type="scientific">Oceanobacillus zhaokaii</name>
    <dbReference type="NCBI Taxonomy" id="2052660"/>
    <lineage>
        <taxon>Bacteria</taxon>
        <taxon>Bacillati</taxon>
        <taxon>Bacillota</taxon>
        <taxon>Bacilli</taxon>
        <taxon>Bacillales</taxon>
        <taxon>Bacillaceae</taxon>
        <taxon>Oceanobacillus</taxon>
    </lineage>
</organism>
<dbReference type="KEGG" id="ocn:CUC15_11560"/>
<sequence>MAYQQMAYVYDKLMRDAPYDAWIDFTIDAIQKSGKQVKVIADLGCGTGEITIKLAERDYVMTGVDYSSDMLAYAEHKASGRDVSIQWLHQDLKELEGLTNLDAAISFCDVMNYITTEDDIKEVFVRVAKALKAGGLFLFDVHALKHIENNYVNQTFADVTDDTSYIWFCSGGDEPGEMFHELTFFSLEGDHYARFDEYHHQRTYSVNFYKKLLEAAGFGKINIYADFSLKEHNINEQSERIFFIAEKRS</sequence>
<dbReference type="AlphaFoldDB" id="A0A345PHN8"/>
<evidence type="ECO:0000256" key="1">
    <source>
        <dbReference type="ARBA" id="ARBA00022679"/>
    </source>
</evidence>
<dbReference type="SUPFAM" id="SSF53335">
    <property type="entry name" value="S-adenosyl-L-methionine-dependent methyltransferases"/>
    <property type="match status" value="1"/>
</dbReference>
<keyword evidence="4" id="KW-1185">Reference proteome</keyword>
<protein>
    <submittedName>
        <fullName evidence="3">SAM-dependent methyltransferase</fullName>
    </submittedName>
</protein>
<evidence type="ECO:0000259" key="2">
    <source>
        <dbReference type="Pfam" id="PF13649"/>
    </source>
</evidence>
<evidence type="ECO:0000313" key="3">
    <source>
        <dbReference type="EMBL" id="AXI09518.1"/>
    </source>
</evidence>
<dbReference type="EMBL" id="CP024848">
    <property type="protein sequence ID" value="AXI09518.1"/>
    <property type="molecule type" value="Genomic_DNA"/>
</dbReference>
<evidence type="ECO:0000313" key="4">
    <source>
        <dbReference type="Proteomes" id="UP000253908"/>
    </source>
</evidence>
<feature type="domain" description="Methyltransferase" evidence="2">
    <location>
        <begin position="40"/>
        <end position="135"/>
    </location>
</feature>
<dbReference type="RefSeq" id="WP_114916806.1">
    <property type="nucleotide sequence ID" value="NZ_CP024848.1"/>
</dbReference>
<dbReference type="Gene3D" id="2.20.25.110">
    <property type="entry name" value="S-adenosyl-L-methionine-dependent methyltransferases"/>
    <property type="match status" value="1"/>
</dbReference>
<dbReference type="Pfam" id="PF13649">
    <property type="entry name" value="Methyltransf_25"/>
    <property type="match status" value="1"/>
</dbReference>
<keyword evidence="1 3" id="KW-0808">Transferase</keyword>
<proteinExistence type="predicted"/>
<dbReference type="PANTHER" id="PTHR43861">
    <property type="entry name" value="TRANS-ACONITATE 2-METHYLTRANSFERASE-RELATED"/>
    <property type="match status" value="1"/>
</dbReference>
<dbReference type="OrthoDB" id="9811589at2"/>
<gene>
    <name evidence="3" type="ORF">CUC15_11560</name>
</gene>
<dbReference type="GO" id="GO:0032259">
    <property type="term" value="P:methylation"/>
    <property type="evidence" value="ECO:0007669"/>
    <property type="project" value="UniProtKB-KW"/>
</dbReference>
<dbReference type="Gene3D" id="3.40.50.150">
    <property type="entry name" value="Vaccinia Virus protein VP39"/>
    <property type="match status" value="1"/>
</dbReference>
<dbReference type="CDD" id="cd02440">
    <property type="entry name" value="AdoMet_MTases"/>
    <property type="match status" value="1"/>
</dbReference>
<keyword evidence="3" id="KW-0489">Methyltransferase</keyword>
<accession>A0A345PHN8</accession>
<dbReference type="InterPro" id="IPR041698">
    <property type="entry name" value="Methyltransf_25"/>
</dbReference>
<dbReference type="InterPro" id="IPR029063">
    <property type="entry name" value="SAM-dependent_MTases_sf"/>
</dbReference>
<dbReference type="GO" id="GO:0008168">
    <property type="term" value="F:methyltransferase activity"/>
    <property type="evidence" value="ECO:0007669"/>
    <property type="project" value="UniProtKB-KW"/>
</dbReference>